<dbReference type="FunFam" id="3.40.50.300:FF:000426">
    <property type="entry name" value="Ferrous iron transport protein B"/>
    <property type="match status" value="1"/>
</dbReference>
<dbReference type="KEGG" id="cfem:HCR03_18875"/>
<proteinExistence type="inferred from homology"/>
<dbReference type="InterPro" id="IPR027417">
    <property type="entry name" value="P-loop_NTPase"/>
</dbReference>
<keyword evidence="3 17" id="KW-0813">Transport</keyword>
<evidence type="ECO:0000256" key="17">
    <source>
        <dbReference type="RuleBase" id="RU362098"/>
    </source>
</evidence>
<feature type="transmembrane region" description="Helical" evidence="17">
    <location>
        <begin position="639"/>
        <end position="656"/>
    </location>
</feature>
<dbReference type="GO" id="GO:0015093">
    <property type="term" value="F:ferrous iron transmembrane transporter activity"/>
    <property type="evidence" value="ECO:0007669"/>
    <property type="project" value="UniProtKB-UniRule"/>
</dbReference>
<evidence type="ECO:0000256" key="6">
    <source>
        <dbReference type="ARBA" id="ARBA00022519"/>
    </source>
</evidence>
<keyword evidence="5 17" id="KW-0410">Iron transport</keyword>
<feature type="transmembrane region" description="Helical" evidence="17">
    <location>
        <begin position="663"/>
        <end position="683"/>
    </location>
</feature>
<gene>
    <name evidence="19" type="primary">feoB</name>
    <name evidence="19" type="ORF">HCR03_18875</name>
</gene>
<feature type="binding site" evidence="16">
    <location>
        <position position="21"/>
    </location>
    <ligand>
        <name>Mg(2+)</name>
        <dbReference type="ChEBI" id="CHEBI:18420"/>
        <label>2</label>
    </ligand>
</feature>
<comment type="subcellular location">
    <subcellularLocation>
        <location evidence="2">Cell inner membrane</location>
        <topology evidence="2">Multi-pass membrane protein</topology>
    </subcellularLocation>
    <subcellularLocation>
        <location evidence="17">Cell membrane</location>
        <topology evidence="17">Multi-pass membrane protein</topology>
    </subcellularLocation>
</comment>
<dbReference type="GO" id="GO:0046872">
    <property type="term" value="F:metal ion binding"/>
    <property type="evidence" value="ECO:0007669"/>
    <property type="project" value="UniProtKB-KW"/>
</dbReference>
<keyword evidence="10 17" id="KW-0408">Iron</keyword>
<evidence type="ECO:0000256" key="5">
    <source>
        <dbReference type="ARBA" id="ARBA00022496"/>
    </source>
</evidence>
<dbReference type="PROSITE" id="PS51711">
    <property type="entry name" value="G_FEOB"/>
    <property type="match status" value="1"/>
</dbReference>
<evidence type="ECO:0000256" key="9">
    <source>
        <dbReference type="ARBA" id="ARBA00022989"/>
    </source>
</evidence>
<evidence type="ECO:0000256" key="14">
    <source>
        <dbReference type="NCBIfam" id="TIGR00437"/>
    </source>
</evidence>
<dbReference type="RefSeq" id="WP_187035881.1">
    <property type="nucleotide sequence ID" value="NZ_CP060286.1"/>
</dbReference>
<accession>A0A7G8TAK8</accession>
<dbReference type="InterPro" id="IPR005225">
    <property type="entry name" value="Small_GTP-bd"/>
</dbReference>
<dbReference type="InterPro" id="IPR041069">
    <property type="entry name" value="FeoB_Cyto"/>
</dbReference>
<dbReference type="Pfam" id="PF07664">
    <property type="entry name" value="FeoB_C"/>
    <property type="match status" value="1"/>
</dbReference>
<dbReference type="Gene3D" id="3.40.50.300">
    <property type="entry name" value="P-loop containing nucleotide triphosphate hydrolases"/>
    <property type="match status" value="1"/>
</dbReference>
<dbReference type="Pfam" id="PF02421">
    <property type="entry name" value="FeoB_N"/>
    <property type="match status" value="1"/>
</dbReference>
<feature type="transmembrane region" description="Helical" evidence="17">
    <location>
        <begin position="433"/>
        <end position="457"/>
    </location>
</feature>
<dbReference type="NCBIfam" id="TIGR00437">
    <property type="entry name" value="feoB"/>
    <property type="match status" value="1"/>
</dbReference>
<dbReference type="Proteomes" id="UP000515909">
    <property type="component" value="Chromosome"/>
</dbReference>
<evidence type="ECO:0000256" key="2">
    <source>
        <dbReference type="ARBA" id="ARBA00004429"/>
    </source>
</evidence>
<comment type="function">
    <text evidence="1 17">Probable transporter of a GTP-driven Fe(2+) uptake system.</text>
</comment>
<dbReference type="Gene3D" id="1.10.287.1770">
    <property type="match status" value="1"/>
</dbReference>
<keyword evidence="12 15" id="KW-0342">GTP-binding</keyword>
<evidence type="ECO:0000256" key="4">
    <source>
        <dbReference type="ARBA" id="ARBA00022475"/>
    </source>
</evidence>
<protein>
    <recommendedName>
        <fullName evidence="14 17">Ferrous iron transport protein B</fullName>
    </recommendedName>
</protein>
<evidence type="ECO:0000256" key="11">
    <source>
        <dbReference type="ARBA" id="ARBA00023065"/>
    </source>
</evidence>
<dbReference type="PANTHER" id="PTHR43185:SF1">
    <property type="entry name" value="FE(2+) TRANSPORTER FEOB"/>
    <property type="match status" value="1"/>
</dbReference>
<keyword evidence="7 17" id="KW-0812">Transmembrane</keyword>
<keyword evidence="9 17" id="KW-1133">Transmembrane helix</keyword>
<feature type="transmembrane region" description="Helical" evidence="17">
    <location>
        <begin position="518"/>
        <end position="537"/>
    </location>
</feature>
<keyword evidence="11" id="KW-0406">Ion transport</keyword>
<feature type="transmembrane region" description="Helical" evidence="17">
    <location>
        <begin position="281"/>
        <end position="306"/>
    </location>
</feature>
<dbReference type="GO" id="GO:0005525">
    <property type="term" value="F:GTP binding"/>
    <property type="evidence" value="ECO:0007669"/>
    <property type="project" value="UniProtKB-KW"/>
</dbReference>
<evidence type="ECO:0000256" key="7">
    <source>
        <dbReference type="ARBA" id="ARBA00022692"/>
    </source>
</evidence>
<keyword evidence="16" id="KW-0479">Metal-binding</keyword>
<evidence type="ECO:0000313" key="20">
    <source>
        <dbReference type="Proteomes" id="UP000515909"/>
    </source>
</evidence>
<feature type="transmembrane region" description="Helical" evidence="17">
    <location>
        <begin position="543"/>
        <end position="562"/>
    </location>
</feature>
<dbReference type="NCBIfam" id="TIGR00231">
    <property type="entry name" value="small_GTP"/>
    <property type="match status" value="1"/>
</dbReference>
<evidence type="ECO:0000313" key="19">
    <source>
        <dbReference type="EMBL" id="QNK40649.1"/>
    </source>
</evidence>
<evidence type="ECO:0000259" key="18">
    <source>
        <dbReference type="PROSITE" id="PS51711"/>
    </source>
</evidence>
<keyword evidence="13 17" id="KW-0472">Membrane</keyword>
<feature type="binding site" evidence="15">
    <location>
        <begin position="54"/>
        <end position="57"/>
    </location>
    <ligand>
        <name>GTP</name>
        <dbReference type="ChEBI" id="CHEBI:37565"/>
        <label>1</label>
    </ligand>
</feature>
<comment type="similarity">
    <text evidence="17">Belongs to the TRAFAC class TrmE-Era-EngA-EngB-Septin-like GTPase superfamily. FeoB GTPase (TC 9.A.8) family.</text>
</comment>
<evidence type="ECO:0000256" key="12">
    <source>
        <dbReference type="ARBA" id="ARBA00023134"/>
    </source>
</evidence>
<dbReference type="AlphaFoldDB" id="A0A7G8TAK8"/>
<feature type="binding site" evidence="16">
    <location>
        <position position="24"/>
    </location>
    <ligand>
        <name>Mg(2+)</name>
        <dbReference type="ChEBI" id="CHEBI:18420"/>
        <label>2</label>
    </ligand>
</feature>
<dbReference type="EMBL" id="CP060286">
    <property type="protein sequence ID" value="QNK40649.1"/>
    <property type="molecule type" value="Genomic_DNA"/>
</dbReference>
<evidence type="ECO:0000256" key="16">
    <source>
        <dbReference type="PIRSR" id="PIRSR603373-2"/>
    </source>
</evidence>
<dbReference type="Pfam" id="PF07670">
    <property type="entry name" value="Gate"/>
    <property type="match status" value="2"/>
</dbReference>
<feature type="binding site" evidence="15">
    <location>
        <begin position="9"/>
        <end position="16"/>
    </location>
    <ligand>
        <name>GTP</name>
        <dbReference type="ChEBI" id="CHEBI:37565"/>
        <label>1</label>
    </ligand>
</feature>
<dbReference type="InterPro" id="IPR011640">
    <property type="entry name" value="Fe2_transport_prot_B_C"/>
</dbReference>
<dbReference type="PANTHER" id="PTHR43185">
    <property type="entry name" value="FERROUS IRON TRANSPORT PROTEIN B"/>
    <property type="match status" value="1"/>
</dbReference>
<keyword evidence="4" id="KW-1003">Cell membrane</keyword>
<feature type="domain" description="FeoB-type G" evidence="18">
    <location>
        <begin position="2"/>
        <end position="163"/>
    </location>
</feature>
<feature type="binding site" evidence="16">
    <location>
        <position position="20"/>
    </location>
    <ligand>
        <name>Mg(2+)</name>
        <dbReference type="ChEBI" id="CHEBI:18420"/>
        <label>2</label>
    </ligand>
</feature>
<reference evidence="19 20" key="1">
    <citation type="submission" date="2020-08" db="EMBL/GenBank/DDBJ databases">
        <title>The isolate Caproiciproducens sp. 7D4C2 produces n-caproate at mildly acidic conditions from hexoses: genome and rBOX comparison with related strains and chain-elongating bacteria.</title>
        <authorList>
            <person name="Esquivel-Elizondo S."/>
            <person name="Bagci C."/>
            <person name="Temovska M."/>
            <person name="Jeon B.S."/>
            <person name="Bessarab I."/>
            <person name="Williams R.B.H."/>
            <person name="Huson D.H."/>
            <person name="Angenent L.T."/>
        </authorList>
    </citation>
    <scope>NUCLEOTIDE SEQUENCE [LARGE SCALE GENOMIC DNA]</scope>
    <source>
        <strain evidence="19 20">7D4C2</strain>
    </source>
</reference>
<evidence type="ECO:0000256" key="8">
    <source>
        <dbReference type="ARBA" id="ARBA00022741"/>
    </source>
</evidence>
<feature type="transmembrane region" description="Helical" evidence="17">
    <location>
        <begin position="703"/>
        <end position="726"/>
    </location>
</feature>
<dbReference type="InterPro" id="IPR050860">
    <property type="entry name" value="FeoB_GTPase"/>
</dbReference>
<dbReference type="InterPro" id="IPR003373">
    <property type="entry name" value="Fe2_transport_prot-B"/>
</dbReference>
<dbReference type="InterPro" id="IPR011642">
    <property type="entry name" value="Gate_dom"/>
</dbReference>
<feature type="transmembrane region" description="Helical" evidence="17">
    <location>
        <begin position="738"/>
        <end position="758"/>
    </location>
</feature>
<feature type="transmembrane region" description="Helical" evidence="17">
    <location>
        <begin position="601"/>
        <end position="619"/>
    </location>
</feature>
<evidence type="ECO:0000256" key="15">
    <source>
        <dbReference type="PIRSR" id="PIRSR603373-1"/>
    </source>
</evidence>
<feature type="transmembrane region" description="Helical" evidence="17">
    <location>
        <begin position="770"/>
        <end position="788"/>
    </location>
</feature>
<sequence>MEIKIALAGNPNSGKTTLFNALTGSNQFVGNWPGVTVEKKEGKLKNHKDVIIMDLPGIYSLSPYTLEEVVARNYLISERPDAILNIVDGTNLERNLYLTTQLTELGIPVVIAVNMMDVVRKNGDQITTSELSRELGCKIVEISALKVTGIMEAAEAAIEAAKSTKTIPMHTFSGAVEHAIAHIEKAAVHNMPPERQRWYAIKIFERDGKVLTPLKLSQPVRDHIEEDIKAAETELDDDAESIITNERYLYIASVIKSCYKKKKAGRLSASDKIDRVVTNRWAALPIFAVVMFIVYFISVSTVGSWATDWANVGVFGDGWHLFGIGSSAYSEAVDAYTEPGAIKGAFESAAEEAGVDPTKAAALAATAYLYDDVGNVEEEIPVTYDSYLAVADKEEPDPADYGVWVPGIPVLLQNGLDSIHCADWLEGLILDGIVAGVGAVLGFVPQLLVLFLFLAFLESCGYMSRVAFVMDRIFRKFGLSGKSFIPMLIGTGCSVPGIMASRTIENDRDRKMTIMTTSFIPCGAKLPIIALIAGALFGGAWWVAPSAYFLGICAIVISGIMLKKSKMFAGDPSPFVMELPAYHWPTVSNLLRSMWERASSFIRKAGTVILLAAILIWFLSSFGVEDGSFGMVGDMENSILAAVGSAIAWIFIPLGWGHWQGAVASITGLIAKENVVGTFGVLFGGFDEVAENGWQVWNNMRAVFTPLSAYSFLIFNLLCAPCFAAMGAIKREMNNAKWTWFAIGYQCVFAYAVALTVYQLGMLFSGNGNVIGSIVAILNVAFIVTMLFRPYKESETLKSNVKIGAKSGI</sequence>
<evidence type="ECO:0000256" key="1">
    <source>
        <dbReference type="ARBA" id="ARBA00003926"/>
    </source>
</evidence>
<dbReference type="SUPFAM" id="SSF52540">
    <property type="entry name" value="P-loop containing nucleoside triphosphate hydrolases"/>
    <property type="match status" value="1"/>
</dbReference>
<keyword evidence="16" id="KW-0460">Magnesium</keyword>
<feature type="binding site" evidence="15">
    <location>
        <begin position="114"/>
        <end position="117"/>
    </location>
    <ligand>
        <name>GTP</name>
        <dbReference type="ChEBI" id="CHEBI:37565"/>
        <label>1</label>
    </ligand>
</feature>
<evidence type="ECO:0000256" key="13">
    <source>
        <dbReference type="ARBA" id="ARBA00023136"/>
    </source>
</evidence>
<evidence type="ECO:0000256" key="10">
    <source>
        <dbReference type="ARBA" id="ARBA00023004"/>
    </source>
</evidence>
<dbReference type="CDD" id="cd01879">
    <property type="entry name" value="FeoB"/>
    <property type="match status" value="1"/>
</dbReference>
<dbReference type="GO" id="GO:0005886">
    <property type="term" value="C:plasma membrane"/>
    <property type="evidence" value="ECO:0007669"/>
    <property type="project" value="UniProtKB-SubCell"/>
</dbReference>
<name>A0A7G8TAK8_9FIRM</name>
<dbReference type="InterPro" id="IPR030389">
    <property type="entry name" value="G_FEOB_dom"/>
</dbReference>
<dbReference type="Pfam" id="PF17910">
    <property type="entry name" value="FeoB_Cyto"/>
    <property type="match status" value="1"/>
</dbReference>
<organism evidence="19 20">
    <name type="scientific">Caproicibacter fermentans</name>
    <dbReference type="NCBI Taxonomy" id="2576756"/>
    <lineage>
        <taxon>Bacteria</taxon>
        <taxon>Bacillati</taxon>
        <taxon>Bacillota</taxon>
        <taxon>Clostridia</taxon>
        <taxon>Eubacteriales</taxon>
        <taxon>Acutalibacteraceae</taxon>
        <taxon>Caproicibacter</taxon>
    </lineage>
</organism>
<evidence type="ECO:0000256" key="3">
    <source>
        <dbReference type="ARBA" id="ARBA00022448"/>
    </source>
</evidence>
<feature type="binding site" evidence="16">
    <location>
        <position position="23"/>
    </location>
    <ligand>
        <name>Mg(2+)</name>
        <dbReference type="ChEBI" id="CHEBI:18420"/>
        <label>2</label>
    </ligand>
</feature>
<keyword evidence="8 15" id="KW-0547">Nucleotide-binding</keyword>
<feature type="binding site" evidence="15">
    <location>
        <begin position="34"/>
        <end position="38"/>
    </location>
    <ligand>
        <name>GTP</name>
        <dbReference type="ChEBI" id="CHEBI:37565"/>
        <label>1</label>
    </ligand>
</feature>
<keyword evidence="6" id="KW-0997">Cell inner membrane</keyword>